<organism evidence="1 2">
    <name type="scientific">Pedobacter cryoconitis</name>
    <dbReference type="NCBI Taxonomy" id="188932"/>
    <lineage>
        <taxon>Bacteria</taxon>
        <taxon>Pseudomonadati</taxon>
        <taxon>Bacteroidota</taxon>
        <taxon>Sphingobacteriia</taxon>
        <taxon>Sphingobacteriales</taxon>
        <taxon>Sphingobacteriaceae</taxon>
        <taxon>Pedobacter</taxon>
    </lineage>
</organism>
<dbReference type="EMBL" id="JACHCE010000013">
    <property type="protein sequence ID" value="MBB5639292.1"/>
    <property type="molecule type" value="Genomic_DNA"/>
</dbReference>
<gene>
    <name evidence="1" type="ORF">HDE68_005235</name>
</gene>
<dbReference type="SUPFAM" id="SSF48537">
    <property type="entry name" value="Phospholipase C/P1 nuclease"/>
    <property type="match status" value="1"/>
</dbReference>
<accession>A0A7W9E199</accession>
<protein>
    <recommendedName>
        <fullName evidence="3">S1/P1 Nuclease</fullName>
    </recommendedName>
</protein>
<dbReference type="RefSeq" id="WP_183885410.1">
    <property type="nucleotide sequence ID" value="NZ_JACHCD010000001.1"/>
</dbReference>
<name>A0A7W9E199_9SPHI</name>
<comment type="caution">
    <text evidence="1">The sequence shown here is derived from an EMBL/GenBank/DDBJ whole genome shotgun (WGS) entry which is preliminary data.</text>
</comment>
<dbReference type="GO" id="GO:0016788">
    <property type="term" value="F:hydrolase activity, acting on ester bonds"/>
    <property type="evidence" value="ECO:0007669"/>
    <property type="project" value="InterPro"/>
</dbReference>
<dbReference type="Gene3D" id="1.10.575.10">
    <property type="entry name" value="P1 Nuclease"/>
    <property type="match status" value="1"/>
</dbReference>
<sequence>MKRPFIFVFFLSVTLLISSWGFFAHIRINRLAVFILPSGMSRFYKSNILYLADHATDADKRRYADTSEAPRHYLDVEVYEVEIDSIPRKWNDAVKKYGSQKLAKNGILPWQIQRTYYQLVNAFKTKDSLKILIHSASLGHYLADAHVPLHTTENHNGQLSNQHGIHAFWESRLPELFSEKYSFLVGKAVYVDDPLKAAWKIISYTHQLVDSVLIIESNLNRNFPAYRKYSYSKRNKQVIRQYALAYALAYHNRMNKMVEQQMCASVLATGSFWYSAWIDAGQPELEKMIKVLPDMAEKKEITELNKKFSSGKIIGREN</sequence>
<dbReference type="Proteomes" id="UP000537204">
    <property type="component" value="Unassembled WGS sequence"/>
</dbReference>
<dbReference type="AlphaFoldDB" id="A0A7W9E199"/>
<dbReference type="CDD" id="cd10981">
    <property type="entry name" value="ZnPC_S1P1"/>
    <property type="match status" value="1"/>
</dbReference>
<proteinExistence type="predicted"/>
<evidence type="ECO:0000313" key="1">
    <source>
        <dbReference type="EMBL" id="MBB5639292.1"/>
    </source>
</evidence>
<evidence type="ECO:0000313" key="2">
    <source>
        <dbReference type="Proteomes" id="UP000537204"/>
    </source>
</evidence>
<reference evidence="1 2" key="1">
    <citation type="submission" date="2020-08" db="EMBL/GenBank/DDBJ databases">
        <title>Genomic Encyclopedia of Type Strains, Phase IV (KMG-V): Genome sequencing to study the core and pangenomes of soil and plant-associated prokaryotes.</title>
        <authorList>
            <person name="Whitman W."/>
        </authorList>
    </citation>
    <scope>NUCLEOTIDE SEQUENCE [LARGE SCALE GENOMIC DNA]</scope>
    <source>
        <strain evidence="1 2">S3M1</strain>
    </source>
</reference>
<evidence type="ECO:0008006" key="3">
    <source>
        <dbReference type="Google" id="ProtNLM"/>
    </source>
</evidence>
<dbReference type="InterPro" id="IPR008947">
    <property type="entry name" value="PLipase_C/P1_nuclease_dom_sf"/>
</dbReference>